<evidence type="ECO:0000313" key="2">
    <source>
        <dbReference type="EMBL" id="RKP15457.1"/>
    </source>
</evidence>
<dbReference type="Proteomes" id="UP000267251">
    <property type="component" value="Unassembled WGS sequence"/>
</dbReference>
<sequence>MLYTVLSYVGLALLCVLLTSYYMKPAQTSSSSSSSSFSAEKAAAFEKELSQSKKQDRSSSGKSKASKKKASSSAPAKKSAPAPPVEESESEEEVSPSVAGSNPFDALEGKKRSVTPTKKEAAPIAKKEITPVASVPETSSTSKNSDAAAKNALRREKKKKKKAAAATTPEVTETPAAFHDSKSSSPAPVTVEPNSHAVEDVVPIQHSATPSLPTLQESRVSDGSGNMGDGDESDFSPVQGRRSKKQQTKSLPPSSQVNGSLGQASQAAVTPAASSSQDLVEAETKLALLTQKLQAATDKVDQLTYTNKLLFKQLGSAHEAESRAAEELKALKAMAS</sequence>
<feature type="region of interest" description="Disordered" evidence="1">
    <location>
        <begin position="45"/>
        <end position="279"/>
    </location>
</feature>
<evidence type="ECO:0000256" key="1">
    <source>
        <dbReference type="SAM" id="MobiDB-lite"/>
    </source>
</evidence>
<proteinExistence type="predicted"/>
<organism evidence="2 3">
    <name type="scientific">Piptocephalis cylindrospora</name>
    <dbReference type="NCBI Taxonomy" id="1907219"/>
    <lineage>
        <taxon>Eukaryota</taxon>
        <taxon>Fungi</taxon>
        <taxon>Fungi incertae sedis</taxon>
        <taxon>Zoopagomycota</taxon>
        <taxon>Zoopagomycotina</taxon>
        <taxon>Zoopagomycetes</taxon>
        <taxon>Zoopagales</taxon>
        <taxon>Piptocephalidaceae</taxon>
        <taxon>Piptocephalis</taxon>
    </lineage>
</organism>
<dbReference type="OrthoDB" id="10643986at2759"/>
<dbReference type="AlphaFoldDB" id="A0A4P9Y8G6"/>
<feature type="compositionally biased region" description="Polar residues" evidence="1">
    <location>
        <begin position="136"/>
        <end position="145"/>
    </location>
</feature>
<feature type="compositionally biased region" description="Basic and acidic residues" evidence="1">
    <location>
        <begin position="45"/>
        <end position="59"/>
    </location>
</feature>
<name>A0A4P9Y8G6_9FUNG</name>
<keyword evidence="3" id="KW-1185">Reference proteome</keyword>
<feature type="compositionally biased region" description="Polar residues" evidence="1">
    <location>
        <begin position="248"/>
        <end position="278"/>
    </location>
</feature>
<reference evidence="3" key="1">
    <citation type="journal article" date="2018" name="Nat. Microbiol.">
        <title>Leveraging single-cell genomics to expand the fungal tree of life.</title>
        <authorList>
            <person name="Ahrendt S.R."/>
            <person name="Quandt C.A."/>
            <person name="Ciobanu D."/>
            <person name="Clum A."/>
            <person name="Salamov A."/>
            <person name="Andreopoulos B."/>
            <person name="Cheng J.F."/>
            <person name="Woyke T."/>
            <person name="Pelin A."/>
            <person name="Henrissat B."/>
            <person name="Reynolds N.K."/>
            <person name="Benny G.L."/>
            <person name="Smith M.E."/>
            <person name="James T.Y."/>
            <person name="Grigoriev I.V."/>
        </authorList>
    </citation>
    <scope>NUCLEOTIDE SEQUENCE [LARGE SCALE GENOMIC DNA]</scope>
</reference>
<accession>A0A4P9Y8G6</accession>
<protein>
    <submittedName>
        <fullName evidence="2">Uncharacterized protein</fullName>
    </submittedName>
</protein>
<evidence type="ECO:0000313" key="3">
    <source>
        <dbReference type="Proteomes" id="UP000267251"/>
    </source>
</evidence>
<gene>
    <name evidence="2" type="ORF">BJ684DRAFT_14312</name>
</gene>
<feature type="compositionally biased region" description="Polar residues" evidence="1">
    <location>
        <begin position="206"/>
        <end position="224"/>
    </location>
</feature>
<feature type="compositionally biased region" description="Basic and acidic residues" evidence="1">
    <location>
        <begin position="107"/>
        <end position="129"/>
    </location>
</feature>
<feature type="compositionally biased region" description="Low complexity" evidence="1">
    <location>
        <begin position="164"/>
        <end position="177"/>
    </location>
</feature>
<feature type="compositionally biased region" description="Low complexity" evidence="1">
    <location>
        <begin position="71"/>
        <end position="80"/>
    </location>
</feature>
<dbReference type="EMBL" id="KZ987731">
    <property type="protein sequence ID" value="RKP15457.1"/>
    <property type="molecule type" value="Genomic_DNA"/>
</dbReference>